<keyword evidence="1" id="KW-0547">Nucleotide-binding</keyword>
<dbReference type="InterPro" id="IPR025669">
    <property type="entry name" value="AAA_dom"/>
</dbReference>
<dbReference type="GO" id="GO:0005829">
    <property type="term" value="C:cytosol"/>
    <property type="evidence" value="ECO:0007669"/>
    <property type="project" value="TreeGrafter"/>
</dbReference>
<evidence type="ECO:0000313" key="5">
    <source>
        <dbReference type="Proteomes" id="UP000016570"/>
    </source>
</evidence>
<organism evidence="4 5">
    <name type="scientific">Vibrio proteolyticus NBRC 13287</name>
    <dbReference type="NCBI Taxonomy" id="1219065"/>
    <lineage>
        <taxon>Bacteria</taxon>
        <taxon>Pseudomonadati</taxon>
        <taxon>Pseudomonadota</taxon>
        <taxon>Gammaproteobacteria</taxon>
        <taxon>Vibrionales</taxon>
        <taxon>Vibrionaceae</taxon>
        <taxon>Vibrio</taxon>
    </lineage>
</organism>
<keyword evidence="2" id="KW-0067">ATP-binding</keyword>
<sequence length="401" mass="44887">MLKPVKVENEYASLKTNLVLWAVYSTPTFKAHMSNELSKCLNLNIEWIELSDFNLEKIQGKPIPDLVYIETGDKWAQKVAHVYSNGENFQNAHTSLIVFGDEHDTPSLKMALRLGASDYFSDQVMFEELYPLLKEVADDKVANRKMGSLTLFLNTKGGSGATTLALNTAIELAGYAKSSVLLVDLDMRFSDSADYLDCKPKYSINSVIDSLNDLDEMSLEGLVHKHHSGLNYLGFDPLSLKDNHDHAGRVSALLPELRQYYAHIIVDMSGGVEHMFQKIVSPATRVFLVMQQNVISVKHASQYLRSLEYDFGLNKSQIELLVNRYDKKASISTKDIEKAIPNVPVHMVPNNFNLAMECANLGSPIVQSKKNSALKSSLAEISHKLEVPDEENASWIKKLFS</sequence>
<accession>U3BN07</accession>
<evidence type="ECO:0000256" key="2">
    <source>
        <dbReference type="ARBA" id="ARBA00022840"/>
    </source>
</evidence>
<evidence type="ECO:0000313" key="4">
    <source>
        <dbReference type="EMBL" id="GAD67963.1"/>
    </source>
</evidence>
<dbReference type="GO" id="GO:0009898">
    <property type="term" value="C:cytoplasmic side of plasma membrane"/>
    <property type="evidence" value="ECO:0007669"/>
    <property type="project" value="TreeGrafter"/>
</dbReference>
<dbReference type="eggNOG" id="COG4963">
    <property type="taxonomic scope" value="Bacteria"/>
</dbReference>
<dbReference type="STRING" id="1219065.VPR01S_10_01590"/>
<reference evidence="4 5" key="1">
    <citation type="submission" date="2013-09" db="EMBL/GenBank/DDBJ databases">
        <title>Whole genome shotgun sequence of Vibrio proteolyticus NBRC 13287.</title>
        <authorList>
            <person name="Isaki S."/>
            <person name="Hosoyama A."/>
            <person name="Numata M."/>
            <person name="Hashimoto M."/>
            <person name="Hosoyama Y."/>
            <person name="Tsuchikane K."/>
            <person name="Noguchi M."/>
            <person name="Hirakata S."/>
            <person name="Ichikawa N."/>
            <person name="Ohji S."/>
            <person name="Yamazoe A."/>
            <person name="Fujita N."/>
        </authorList>
    </citation>
    <scope>NUCLEOTIDE SEQUENCE [LARGE SCALE GENOMIC DNA]</scope>
    <source>
        <strain evidence="4 5">NBRC 13287</strain>
    </source>
</reference>
<protein>
    <recommendedName>
        <fullName evidence="3">AAA domain-containing protein</fullName>
    </recommendedName>
</protein>
<comment type="caution">
    <text evidence="4">The sequence shown here is derived from an EMBL/GenBank/DDBJ whole genome shotgun (WGS) entry which is preliminary data.</text>
</comment>
<dbReference type="SUPFAM" id="SSF52540">
    <property type="entry name" value="P-loop containing nucleoside triphosphate hydrolases"/>
    <property type="match status" value="1"/>
</dbReference>
<dbReference type="Pfam" id="PF13614">
    <property type="entry name" value="AAA_31"/>
    <property type="match status" value="1"/>
</dbReference>
<feature type="domain" description="AAA" evidence="3">
    <location>
        <begin position="152"/>
        <end position="306"/>
    </location>
</feature>
<gene>
    <name evidence="4" type="ORF">VPR01S_10_01590</name>
</gene>
<name>U3BN07_VIBPR</name>
<dbReference type="InterPro" id="IPR027417">
    <property type="entry name" value="P-loop_NTPase"/>
</dbReference>
<dbReference type="CDD" id="cd03111">
    <property type="entry name" value="CpaE-like"/>
    <property type="match status" value="1"/>
</dbReference>
<proteinExistence type="predicted"/>
<dbReference type="RefSeq" id="WP_021705934.1">
    <property type="nucleotide sequence ID" value="NZ_BATJ01000010.1"/>
</dbReference>
<dbReference type="GO" id="GO:0005524">
    <property type="term" value="F:ATP binding"/>
    <property type="evidence" value="ECO:0007669"/>
    <property type="project" value="UniProtKB-KW"/>
</dbReference>
<dbReference type="Gene3D" id="3.40.50.2300">
    <property type="match status" value="1"/>
</dbReference>
<evidence type="ECO:0000259" key="3">
    <source>
        <dbReference type="Pfam" id="PF13614"/>
    </source>
</evidence>
<dbReference type="GO" id="GO:0016887">
    <property type="term" value="F:ATP hydrolysis activity"/>
    <property type="evidence" value="ECO:0007669"/>
    <property type="project" value="TreeGrafter"/>
</dbReference>
<dbReference type="EMBL" id="BATJ01000010">
    <property type="protein sequence ID" value="GAD67963.1"/>
    <property type="molecule type" value="Genomic_DNA"/>
</dbReference>
<dbReference type="PANTHER" id="PTHR43384">
    <property type="entry name" value="SEPTUM SITE-DETERMINING PROTEIN MIND HOMOLOG, CHLOROPLASTIC-RELATED"/>
    <property type="match status" value="1"/>
</dbReference>
<evidence type="ECO:0000256" key="1">
    <source>
        <dbReference type="ARBA" id="ARBA00022741"/>
    </source>
</evidence>
<dbReference type="PANTHER" id="PTHR43384:SF6">
    <property type="entry name" value="SEPTUM SITE-DETERMINING PROTEIN MIND HOMOLOG, CHLOROPLASTIC"/>
    <property type="match status" value="1"/>
</dbReference>
<dbReference type="Gene3D" id="3.40.50.300">
    <property type="entry name" value="P-loop containing nucleotide triphosphate hydrolases"/>
    <property type="match status" value="1"/>
</dbReference>
<keyword evidence="5" id="KW-1185">Reference proteome</keyword>
<dbReference type="Proteomes" id="UP000016570">
    <property type="component" value="Unassembled WGS sequence"/>
</dbReference>
<dbReference type="GO" id="GO:0051782">
    <property type="term" value="P:negative regulation of cell division"/>
    <property type="evidence" value="ECO:0007669"/>
    <property type="project" value="TreeGrafter"/>
</dbReference>
<dbReference type="InterPro" id="IPR050625">
    <property type="entry name" value="ParA/MinD_ATPase"/>
</dbReference>
<dbReference type="AlphaFoldDB" id="U3BN07"/>